<dbReference type="RefSeq" id="WP_344971303.1">
    <property type="nucleotide sequence ID" value="NZ_BAABDD010000010.1"/>
</dbReference>
<reference evidence="3" key="1">
    <citation type="journal article" date="2019" name="Int. J. Syst. Evol. Microbiol.">
        <title>The Global Catalogue of Microorganisms (GCM) 10K type strain sequencing project: providing services to taxonomists for standard genome sequencing and annotation.</title>
        <authorList>
            <consortium name="The Broad Institute Genomics Platform"/>
            <consortium name="The Broad Institute Genome Sequencing Center for Infectious Disease"/>
            <person name="Wu L."/>
            <person name="Ma J."/>
        </authorList>
    </citation>
    <scope>NUCLEOTIDE SEQUENCE [LARGE SCALE GENOMIC DNA]</scope>
    <source>
        <strain evidence="3">JCM 17137</strain>
    </source>
</reference>
<organism evidence="2 3">
    <name type="scientific">Salinactinospora qingdaonensis</name>
    <dbReference type="NCBI Taxonomy" id="702744"/>
    <lineage>
        <taxon>Bacteria</taxon>
        <taxon>Bacillati</taxon>
        <taxon>Actinomycetota</taxon>
        <taxon>Actinomycetes</taxon>
        <taxon>Streptosporangiales</taxon>
        <taxon>Nocardiopsidaceae</taxon>
        <taxon>Salinactinospora</taxon>
    </lineage>
</organism>
<keyword evidence="1" id="KW-0472">Membrane</keyword>
<protein>
    <recommendedName>
        <fullName evidence="4">F0F1-ATPase subunit Ca2+/Mg2+ transporter</fullName>
    </recommendedName>
</protein>
<sequence>MSDRQGAARNSGERNVDPASVIAYLLAGMAVWGGLGWLADQALDFQALFLPIGVLLGLALAVYLIYVQFIRS</sequence>
<keyword evidence="3" id="KW-1185">Reference proteome</keyword>
<evidence type="ECO:0008006" key="4">
    <source>
        <dbReference type="Google" id="ProtNLM"/>
    </source>
</evidence>
<gene>
    <name evidence="2" type="ORF">GCM10022402_25650</name>
</gene>
<keyword evidence="1" id="KW-1133">Transmembrane helix</keyword>
<name>A0ABP7FPB1_9ACTN</name>
<dbReference type="EMBL" id="BAABDD010000010">
    <property type="protein sequence ID" value="GAA3744890.1"/>
    <property type="molecule type" value="Genomic_DNA"/>
</dbReference>
<evidence type="ECO:0000313" key="2">
    <source>
        <dbReference type="EMBL" id="GAA3744890.1"/>
    </source>
</evidence>
<proteinExistence type="predicted"/>
<accession>A0ABP7FPB1</accession>
<keyword evidence="1" id="KW-0812">Transmembrane</keyword>
<feature type="transmembrane region" description="Helical" evidence="1">
    <location>
        <begin position="45"/>
        <end position="66"/>
    </location>
</feature>
<evidence type="ECO:0000256" key="1">
    <source>
        <dbReference type="SAM" id="Phobius"/>
    </source>
</evidence>
<dbReference type="Proteomes" id="UP001500908">
    <property type="component" value="Unassembled WGS sequence"/>
</dbReference>
<comment type="caution">
    <text evidence="2">The sequence shown here is derived from an EMBL/GenBank/DDBJ whole genome shotgun (WGS) entry which is preliminary data.</text>
</comment>
<feature type="transmembrane region" description="Helical" evidence="1">
    <location>
        <begin position="21"/>
        <end position="39"/>
    </location>
</feature>
<evidence type="ECO:0000313" key="3">
    <source>
        <dbReference type="Proteomes" id="UP001500908"/>
    </source>
</evidence>